<dbReference type="GO" id="GO:0005886">
    <property type="term" value="C:plasma membrane"/>
    <property type="evidence" value="ECO:0007669"/>
    <property type="project" value="UniProtKB-SubCell"/>
</dbReference>
<evidence type="ECO:0000256" key="3">
    <source>
        <dbReference type="ARBA" id="ARBA00022475"/>
    </source>
</evidence>
<keyword evidence="8 13" id="KW-1133">Transmembrane helix</keyword>
<feature type="region of interest" description="Disordered" evidence="12">
    <location>
        <begin position="1"/>
        <end position="31"/>
    </location>
</feature>
<organism evidence="15 16">
    <name type="scientific">Amycolatopsis pithecellobii</name>
    <dbReference type="NCBI Taxonomy" id="664692"/>
    <lineage>
        <taxon>Bacteria</taxon>
        <taxon>Bacillati</taxon>
        <taxon>Actinomycetota</taxon>
        <taxon>Actinomycetes</taxon>
        <taxon>Pseudonocardiales</taxon>
        <taxon>Pseudonocardiaceae</taxon>
        <taxon>Amycolatopsis</taxon>
    </lineage>
</organism>
<protein>
    <submittedName>
        <fullName evidence="15">Type VII secretion-associated serine protease mycosin</fullName>
    </submittedName>
</protein>
<evidence type="ECO:0000256" key="1">
    <source>
        <dbReference type="ARBA" id="ARBA00004162"/>
    </source>
</evidence>
<dbReference type="InterPro" id="IPR023834">
    <property type="entry name" value="T7SS_pept_S8A_mycosin"/>
</dbReference>
<dbReference type="NCBIfam" id="TIGR03921">
    <property type="entry name" value="T7SS_mycosin"/>
    <property type="match status" value="1"/>
</dbReference>
<sequence>MLTAPAAPALAQPALPSGQQQACLGKPPASDPAVPWAQQQLAPQRVWTLTNGAGIVVGVVDTGVDANTPQLAGHVQAGTDVLNPGGGTGNSDCFGHGTFVAGIIAASPLDGTGFTGVAPGAQILPVRVANNADDVSAASIATGIRAAVDGGARVINVSASTTVQLPALQDAVAYAESRDVVLIASAANSAKNGDPVTYPASYPTVIAVGAIDSAGQRADFSQTGPYLGLVAPGVNVVSVGPGGPGQWQGSGTSYAAPFVTATAALIRAYRPGLSAAQVRHRLQVTADHPAAKLPDPELGWGTVNPVAAVSAVLPEESGDAGRTVKAEPAHAPVVQPLDKVGPLLVVLGLFVALLLAFVLVLWRRIGPAGHRRQWRRGRVIRPVEPPSPDREKAPDHA</sequence>
<dbReference type="InterPro" id="IPR022398">
    <property type="entry name" value="Peptidase_S8_His-AS"/>
</dbReference>
<dbReference type="InterPro" id="IPR015500">
    <property type="entry name" value="Peptidase_S8_subtilisin-rel"/>
</dbReference>
<dbReference type="OrthoDB" id="5240330at2"/>
<dbReference type="EMBL" id="WMBA01000026">
    <property type="protein sequence ID" value="MTD55818.1"/>
    <property type="molecule type" value="Genomic_DNA"/>
</dbReference>
<keyword evidence="4 10" id="KW-0645">Protease</keyword>
<feature type="active site" description="Charge relay system" evidence="10">
    <location>
        <position position="61"/>
    </location>
</feature>
<dbReference type="SUPFAM" id="SSF52743">
    <property type="entry name" value="Subtilisin-like"/>
    <property type="match status" value="1"/>
</dbReference>
<comment type="caution">
    <text evidence="15">The sequence shown here is derived from an EMBL/GenBank/DDBJ whole genome shotgun (WGS) entry which is preliminary data.</text>
</comment>
<evidence type="ECO:0000256" key="4">
    <source>
        <dbReference type="ARBA" id="ARBA00022670"/>
    </source>
</evidence>
<evidence type="ECO:0000256" key="10">
    <source>
        <dbReference type="PROSITE-ProRule" id="PRU01240"/>
    </source>
</evidence>
<dbReference type="Gene3D" id="3.40.50.200">
    <property type="entry name" value="Peptidase S8/S53 domain"/>
    <property type="match status" value="1"/>
</dbReference>
<comment type="subcellular location">
    <subcellularLocation>
        <location evidence="1">Cell membrane</location>
        <topology evidence="1">Single-pass membrane protein</topology>
    </subcellularLocation>
</comment>
<feature type="active site" description="Charge relay system" evidence="10">
    <location>
        <position position="96"/>
    </location>
</feature>
<evidence type="ECO:0000259" key="14">
    <source>
        <dbReference type="Pfam" id="PF00082"/>
    </source>
</evidence>
<proteinExistence type="inferred from homology"/>
<evidence type="ECO:0000256" key="6">
    <source>
        <dbReference type="ARBA" id="ARBA00022801"/>
    </source>
</evidence>
<feature type="transmembrane region" description="Helical" evidence="13">
    <location>
        <begin position="340"/>
        <end position="362"/>
    </location>
</feature>
<feature type="compositionally biased region" description="Low complexity" evidence="12">
    <location>
        <begin position="1"/>
        <end position="22"/>
    </location>
</feature>
<keyword evidence="9 13" id="KW-0472">Membrane</keyword>
<dbReference type="PROSITE" id="PS00138">
    <property type="entry name" value="SUBTILASE_SER"/>
    <property type="match status" value="1"/>
</dbReference>
<dbReference type="Proteomes" id="UP000440096">
    <property type="component" value="Unassembled WGS sequence"/>
</dbReference>
<evidence type="ECO:0000256" key="12">
    <source>
        <dbReference type="SAM" id="MobiDB-lite"/>
    </source>
</evidence>
<dbReference type="PROSITE" id="PS51892">
    <property type="entry name" value="SUBTILASE"/>
    <property type="match status" value="1"/>
</dbReference>
<dbReference type="InterPro" id="IPR023828">
    <property type="entry name" value="Peptidase_S8_Ser-AS"/>
</dbReference>
<dbReference type="InterPro" id="IPR051048">
    <property type="entry name" value="Peptidase_S8/S53_subtilisin"/>
</dbReference>
<evidence type="ECO:0000313" key="16">
    <source>
        <dbReference type="Proteomes" id="UP000440096"/>
    </source>
</evidence>
<dbReference type="InterPro" id="IPR023827">
    <property type="entry name" value="Peptidase_S8_Asp-AS"/>
</dbReference>
<name>A0A6N7YV78_9PSEU</name>
<reference evidence="15 16" key="1">
    <citation type="submission" date="2019-11" db="EMBL/GenBank/DDBJ databases">
        <title>Draft genome of Amycolatopsis RM579.</title>
        <authorList>
            <person name="Duangmal K."/>
            <person name="Mingma R."/>
        </authorList>
    </citation>
    <scope>NUCLEOTIDE SEQUENCE [LARGE SCALE GENOMIC DNA]</scope>
    <source>
        <strain evidence="15 16">RM579</strain>
    </source>
</reference>
<gene>
    <name evidence="15" type="primary">mycP</name>
    <name evidence="15" type="ORF">GKO32_17820</name>
</gene>
<dbReference type="InterPro" id="IPR000209">
    <property type="entry name" value="Peptidase_S8/S53_dom"/>
</dbReference>
<dbReference type="GO" id="GO:0006508">
    <property type="term" value="P:proteolysis"/>
    <property type="evidence" value="ECO:0007669"/>
    <property type="project" value="UniProtKB-KW"/>
</dbReference>
<dbReference type="PANTHER" id="PTHR43399">
    <property type="entry name" value="SUBTILISIN-RELATED"/>
    <property type="match status" value="1"/>
</dbReference>
<keyword evidence="7 10" id="KW-0720">Serine protease</keyword>
<evidence type="ECO:0000256" key="7">
    <source>
        <dbReference type="ARBA" id="ARBA00022825"/>
    </source>
</evidence>
<dbReference type="GO" id="GO:0004252">
    <property type="term" value="F:serine-type endopeptidase activity"/>
    <property type="evidence" value="ECO:0007669"/>
    <property type="project" value="UniProtKB-UniRule"/>
</dbReference>
<evidence type="ECO:0000256" key="13">
    <source>
        <dbReference type="SAM" id="Phobius"/>
    </source>
</evidence>
<evidence type="ECO:0000256" key="8">
    <source>
        <dbReference type="ARBA" id="ARBA00022989"/>
    </source>
</evidence>
<accession>A0A6N7YV78</accession>
<feature type="domain" description="Peptidase S8/S53" evidence="14">
    <location>
        <begin position="52"/>
        <end position="301"/>
    </location>
</feature>
<dbReference type="PROSITE" id="PS00137">
    <property type="entry name" value="SUBTILASE_HIS"/>
    <property type="match status" value="1"/>
</dbReference>
<dbReference type="AlphaFoldDB" id="A0A6N7YV78"/>
<keyword evidence="6 10" id="KW-0378">Hydrolase</keyword>
<keyword evidence="5 13" id="KW-0812">Transmembrane</keyword>
<dbReference type="InterPro" id="IPR036852">
    <property type="entry name" value="Peptidase_S8/S53_dom_sf"/>
</dbReference>
<evidence type="ECO:0000256" key="9">
    <source>
        <dbReference type="ARBA" id="ARBA00023136"/>
    </source>
</evidence>
<evidence type="ECO:0000256" key="2">
    <source>
        <dbReference type="ARBA" id="ARBA00011073"/>
    </source>
</evidence>
<feature type="active site" description="Charge relay system" evidence="10">
    <location>
        <position position="253"/>
    </location>
</feature>
<evidence type="ECO:0000313" key="15">
    <source>
        <dbReference type="EMBL" id="MTD55818.1"/>
    </source>
</evidence>
<comment type="similarity">
    <text evidence="2 10 11">Belongs to the peptidase S8 family.</text>
</comment>
<evidence type="ECO:0000256" key="11">
    <source>
        <dbReference type="RuleBase" id="RU003355"/>
    </source>
</evidence>
<evidence type="ECO:0000256" key="5">
    <source>
        <dbReference type="ARBA" id="ARBA00022692"/>
    </source>
</evidence>
<dbReference type="PRINTS" id="PR00723">
    <property type="entry name" value="SUBTILISIN"/>
</dbReference>
<keyword evidence="3" id="KW-1003">Cell membrane</keyword>
<dbReference type="Pfam" id="PF00082">
    <property type="entry name" value="Peptidase_S8"/>
    <property type="match status" value="1"/>
</dbReference>
<dbReference type="PANTHER" id="PTHR43399:SF4">
    <property type="entry name" value="CELL WALL-ASSOCIATED PROTEASE"/>
    <property type="match status" value="1"/>
</dbReference>
<dbReference type="PROSITE" id="PS00136">
    <property type="entry name" value="SUBTILASE_ASP"/>
    <property type="match status" value="1"/>
</dbReference>
<keyword evidence="16" id="KW-1185">Reference proteome</keyword>